<gene>
    <name evidence="3" type="ORF">SGL43_02752</name>
</gene>
<reference evidence="3" key="1">
    <citation type="submission" date="2022-03" db="EMBL/GenBank/DDBJ databases">
        <authorList>
            <person name="Leyn A S."/>
        </authorList>
    </citation>
    <scope>NUCLEOTIDE SEQUENCE</scope>
    <source>
        <strain evidence="3">Streptomyces globisporus 4-3</strain>
    </source>
</reference>
<organism evidence="3 4">
    <name type="scientific">Streptomyces globisporus</name>
    <dbReference type="NCBI Taxonomy" id="1908"/>
    <lineage>
        <taxon>Bacteria</taxon>
        <taxon>Bacillati</taxon>
        <taxon>Actinomycetota</taxon>
        <taxon>Actinomycetes</taxon>
        <taxon>Kitasatosporales</taxon>
        <taxon>Streptomycetaceae</taxon>
        <taxon>Streptomyces</taxon>
    </lineage>
</organism>
<dbReference type="EMBL" id="CAKXYP010000007">
    <property type="protein sequence ID" value="CAH9415733.1"/>
    <property type="molecule type" value="Genomic_DNA"/>
</dbReference>
<dbReference type="Proteomes" id="UP001154015">
    <property type="component" value="Unassembled WGS sequence"/>
</dbReference>
<name>A0ABN8V284_STRGL</name>
<dbReference type="CDD" id="cd00198">
    <property type="entry name" value="vWFA"/>
    <property type="match status" value="1"/>
</dbReference>
<dbReference type="Pfam" id="PF13203">
    <property type="entry name" value="DUF2201_N"/>
    <property type="match status" value="1"/>
</dbReference>
<proteinExistence type="predicted"/>
<dbReference type="PANTHER" id="PTHR38730">
    <property type="entry name" value="SLL7028 PROTEIN"/>
    <property type="match status" value="1"/>
</dbReference>
<evidence type="ECO:0000313" key="4">
    <source>
        <dbReference type="Proteomes" id="UP001154015"/>
    </source>
</evidence>
<sequence length="414" mass="44910">MTTTDAPSALDLDKLFAARLQAARARPYLATALFALHTVESREVPTMAVDRYWRCYVSPGFVARTPVEELAGVWVHEVSHLLRDHHGRSDRVAEQRGLTGPGDRLRMNIAADCEINDDVYGDGLARPKGAVHPSTLHLQSGELMEDYLYQFRLGPRTQNLAWLDCGSGADGLERGWELGPDGAHGLSAHEQDAVRFRVAQGITGRPGNASKGWKRWAEEAFHPPQPWRELLGAAVRSAASSPGAGEDYSYGRPSRRSTGLRGVVLPSLRRRPPRVSVVIDTSGSVSDAELGSALLEVAAISRAVGGRRDLVTVLACDAATRVVHPLCQAEGIPLVGGGGTDLRAGFAKALRSHPRPDAIVILTDGQTPWPSAQPACRTVIGLFPRDHRRGAWNEDNPDYVPRRPPAWARVVEIG</sequence>
<protein>
    <recommendedName>
        <fullName evidence="5">Metal-dependent peptidase</fullName>
    </recommendedName>
</protein>
<comment type="caution">
    <text evidence="3">The sequence shown here is derived from an EMBL/GenBank/DDBJ whole genome shotgun (WGS) entry which is preliminary data.</text>
</comment>
<evidence type="ECO:0000313" key="3">
    <source>
        <dbReference type="EMBL" id="CAH9415733.1"/>
    </source>
</evidence>
<dbReference type="RefSeq" id="WP_318574662.1">
    <property type="nucleotide sequence ID" value="NZ_CAKXYP010000007.1"/>
</dbReference>
<evidence type="ECO:0008006" key="5">
    <source>
        <dbReference type="Google" id="ProtNLM"/>
    </source>
</evidence>
<keyword evidence="4" id="KW-1185">Reference proteome</keyword>
<dbReference type="InterPro" id="IPR036465">
    <property type="entry name" value="vWFA_dom_sf"/>
</dbReference>
<dbReference type="InterPro" id="IPR025154">
    <property type="entry name" value="Put_metallopeptidase_dom"/>
</dbReference>
<feature type="domain" description="Putative metallopeptidase" evidence="2">
    <location>
        <begin position="15"/>
        <end position="269"/>
    </location>
</feature>
<accession>A0ABN8V284</accession>
<dbReference type="Pfam" id="PF09967">
    <property type="entry name" value="DUF2201"/>
    <property type="match status" value="1"/>
</dbReference>
<dbReference type="InterPro" id="IPR018698">
    <property type="entry name" value="VWA-like_dom"/>
</dbReference>
<dbReference type="PANTHER" id="PTHR38730:SF1">
    <property type="entry name" value="SLL7028 PROTEIN"/>
    <property type="match status" value="1"/>
</dbReference>
<evidence type="ECO:0000259" key="2">
    <source>
        <dbReference type="Pfam" id="PF13203"/>
    </source>
</evidence>
<evidence type="ECO:0000259" key="1">
    <source>
        <dbReference type="Pfam" id="PF09967"/>
    </source>
</evidence>
<feature type="domain" description="VWA-like" evidence="1">
    <location>
        <begin position="275"/>
        <end position="379"/>
    </location>
</feature>
<dbReference type="SUPFAM" id="SSF53300">
    <property type="entry name" value="vWA-like"/>
    <property type="match status" value="1"/>
</dbReference>